<organism evidence="2">
    <name type="scientific">marine metagenome</name>
    <dbReference type="NCBI Taxonomy" id="408172"/>
    <lineage>
        <taxon>unclassified sequences</taxon>
        <taxon>metagenomes</taxon>
        <taxon>ecological metagenomes</taxon>
    </lineage>
</organism>
<feature type="compositionally biased region" description="Basic residues" evidence="1">
    <location>
        <begin position="140"/>
        <end position="150"/>
    </location>
</feature>
<evidence type="ECO:0000256" key="1">
    <source>
        <dbReference type="SAM" id="MobiDB-lite"/>
    </source>
</evidence>
<accession>A0A383CUM1</accession>
<proteinExistence type="predicted"/>
<name>A0A383CUM1_9ZZZZ</name>
<feature type="compositionally biased region" description="Low complexity" evidence="1">
    <location>
        <begin position="118"/>
        <end position="131"/>
    </location>
</feature>
<reference evidence="2" key="1">
    <citation type="submission" date="2018-05" db="EMBL/GenBank/DDBJ databases">
        <authorList>
            <person name="Lanie J.A."/>
            <person name="Ng W.-L."/>
            <person name="Kazmierczak K.M."/>
            <person name="Andrzejewski T.M."/>
            <person name="Davidsen T.M."/>
            <person name="Wayne K.J."/>
            <person name="Tettelin H."/>
            <person name="Glass J.I."/>
            <person name="Rusch D."/>
            <person name="Podicherti R."/>
            <person name="Tsui H.-C.T."/>
            <person name="Winkler M.E."/>
        </authorList>
    </citation>
    <scope>NUCLEOTIDE SEQUENCE</scope>
</reference>
<evidence type="ECO:0000313" key="2">
    <source>
        <dbReference type="EMBL" id="SVE35912.1"/>
    </source>
</evidence>
<protein>
    <submittedName>
        <fullName evidence="2">Uncharacterized protein</fullName>
    </submittedName>
</protein>
<feature type="non-terminal residue" evidence="2">
    <location>
        <position position="1"/>
    </location>
</feature>
<gene>
    <name evidence="2" type="ORF">METZ01_LOCUS488766</name>
</gene>
<sequence>VFRFIKALVQPFNKTKAYKLGIIDDEGNILKKKRELSTSAEKKAYGYFERMVWNLKKLIMKVPIIGKSLGSFAAASYMFFKEEYDDSEINVLREKTFLKFVWEDLETSAKNYLSEVAPSTSISSGGIPSLTDPSIVSKASQKKLIRRNKK</sequence>
<dbReference type="EMBL" id="UINC01211842">
    <property type="protein sequence ID" value="SVE35912.1"/>
    <property type="molecule type" value="Genomic_DNA"/>
</dbReference>
<feature type="region of interest" description="Disordered" evidence="1">
    <location>
        <begin position="118"/>
        <end position="150"/>
    </location>
</feature>
<feature type="non-terminal residue" evidence="2">
    <location>
        <position position="150"/>
    </location>
</feature>
<dbReference type="AlphaFoldDB" id="A0A383CUM1"/>